<dbReference type="Pfam" id="PF01257">
    <property type="entry name" value="2Fe-2S_thioredx"/>
    <property type="match status" value="1"/>
</dbReference>
<accession>A0A966M226</accession>
<dbReference type="GO" id="GO:0003954">
    <property type="term" value="F:NADH dehydrogenase activity"/>
    <property type="evidence" value="ECO:0007669"/>
    <property type="project" value="TreeGrafter"/>
</dbReference>
<dbReference type="Gene3D" id="3.40.30.10">
    <property type="entry name" value="Glutaredoxin"/>
    <property type="match status" value="1"/>
</dbReference>
<feature type="region of interest" description="Disordered" evidence="1">
    <location>
        <begin position="55"/>
        <end position="83"/>
    </location>
</feature>
<evidence type="ECO:0000313" key="2">
    <source>
        <dbReference type="EMBL" id="NCU50840.1"/>
    </source>
</evidence>
<dbReference type="InterPro" id="IPR036249">
    <property type="entry name" value="Thioredoxin-like_sf"/>
</dbReference>
<sequence>KHISEKEGKLSDDKKASWIEVECLGACVSAPMMQINDDFYEDLTEETATKIFEGIKNDKLPKPGSQKGRVGFEPNKRLTLVKN</sequence>
<evidence type="ECO:0000256" key="1">
    <source>
        <dbReference type="SAM" id="MobiDB-lite"/>
    </source>
</evidence>
<dbReference type="Proteomes" id="UP000699985">
    <property type="component" value="Unassembled WGS sequence"/>
</dbReference>
<dbReference type="SUPFAM" id="SSF52833">
    <property type="entry name" value="Thioredoxin-like"/>
    <property type="match status" value="1"/>
</dbReference>
<dbReference type="AlphaFoldDB" id="A0A966M226"/>
<protein>
    <submittedName>
        <fullName evidence="2">NADH-quinone oxidoreductase subunit E</fullName>
    </submittedName>
</protein>
<dbReference type="PANTHER" id="PTHR10371">
    <property type="entry name" value="NADH DEHYDROGENASE UBIQUINONE FLAVOPROTEIN 2, MITOCHONDRIAL"/>
    <property type="match status" value="1"/>
</dbReference>
<organism evidence="2 3">
    <name type="scientific">Candidatus Fonsibacter lacus</name>
    <dbReference type="NCBI Taxonomy" id="2576439"/>
    <lineage>
        <taxon>Bacteria</taxon>
        <taxon>Pseudomonadati</taxon>
        <taxon>Pseudomonadota</taxon>
        <taxon>Alphaproteobacteria</taxon>
        <taxon>Candidatus Pelagibacterales</taxon>
        <taxon>Candidatus Pelagibacterales incertae sedis</taxon>
        <taxon>Candidatus Fonsibacter</taxon>
    </lineage>
</organism>
<name>A0A966M226_9PROT</name>
<evidence type="ECO:0000313" key="3">
    <source>
        <dbReference type="Proteomes" id="UP000699985"/>
    </source>
</evidence>
<dbReference type="PANTHER" id="PTHR10371:SF3">
    <property type="entry name" value="NADH DEHYDROGENASE [UBIQUINONE] FLAVOPROTEIN 2, MITOCHONDRIAL"/>
    <property type="match status" value="1"/>
</dbReference>
<dbReference type="EMBL" id="RGMI01000191">
    <property type="protein sequence ID" value="NCU50840.1"/>
    <property type="molecule type" value="Genomic_DNA"/>
</dbReference>
<proteinExistence type="predicted"/>
<dbReference type="CDD" id="cd03064">
    <property type="entry name" value="TRX_Fd_NuoE"/>
    <property type="match status" value="1"/>
</dbReference>
<comment type="caution">
    <text evidence="2">The sequence shown here is derived from an EMBL/GenBank/DDBJ whole genome shotgun (WGS) entry which is preliminary data.</text>
</comment>
<feature type="non-terminal residue" evidence="2">
    <location>
        <position position="1"/>
    </location>
</feature>
<reference evidence="2" key="1">
    <citation type="submission" date="2018-10" db="EMBL/GenBank/DDBJ databases">
        <title>Iterative Subtractive Binning of Freshwater Chronoseries Metagenomes Recovers Nearly Complete Genomes from over Four Hundred Novel Species.</title>
        <authorList>
            <person name="Rodriguez-R L.M."/>
            <person name="Tsementzi D."/>
            <person name="Luo C."/>
            <person name="Konstantinidis K.T."/>
        </authorList>
    </citation>
    <scope>NUCLEOTIDE SEQUENCE</scope>
    <source>
        <strain evidence="2">WB8_1A_003</strain>
    </source>
</reference>
<gene>
    <name evidence="2" type="ORF">EBX29_03625</name>
</gene>
<dbReference type="InterPro" id="IPR042128">
    <property type="entry name" value="NuoE_dom"/>
</dbReference>